<gene>
    <name evidence="2" type="ORF">E6K81_16770</name>
</gene>
<evidence type="ECO:0000313" key="3">
    <source>
        <dbReference type="Proteomes" id="UP000319771"/>
    </source>
</evidence>
<evidence type="ECO:0000313" key="2">
    <source>
        <dbReference type="EMBL" id="TMQ68120.1"/>
    </source>
</evidence>
<dbReference type="SUPFAM" id="SSF48452">
    <property type="entry name" value="TPR-like"/>
    <property type="match status" value="1"/>
</dbReference>
<keyword evidence="1" id="KW-1133">Transmembrane helix</keyword>
<sequence>MASSSISGSAIYLLPFDLAGAVGLLLWPHLARAARPSRAARAGQKASAAPPAGMPWLATAGPVVAGLLIVASAAQTVAETRRLLASPPEETRLGGMVLRRIGRPGQRVMARKPHVAYFAGMEYVPLPFQDTFTDFLAAVGESRADYLFISGIEATLDPQLGVLADSGVALPALRPIAHGAVDSTRFFSLYRVVPTITTVAEVEDSLLVAIRRFAARRPGQAWPQTYLGGHLVTMGRYREALAPLDLSERLDPKDSRVARFQAIAHAELLEYEPAAAACERAIQLGGAGDWEMAYLGHIRLMQGRPGEARDLLRQGVAAAPTNTQYLSEYLQACARSGAWAEAAQASDQLLRLAAGDATARLIGARAWLRTGHPDRARSLAEMGGTVTGPDSVRWAVFADSLRRGTSRR</sequence>
<accession>A0A538TWV6</accession>
<dbReference type="Proteomes" id="UP000319771">
    <property type="component" value="Unassembled WGS sequence"/>
</dbReference>
<feature type="transmembrane region" description="Helical" evidence="1">
    <location>
        <begin position="52"/>
        <end position="74"/>
    </location>
</feature>
<dbReference type="AlphaFoldDB" id="A0A538TWV6"/>
<dbReference type="InterPro" id="IPR011990">
    <property type="entry name" value="TPR-like_helical_dom_sf"/>
</dbReference>
<feature type="transmembrane region" description="Helical" evidence="1">
    <location>
        <begin position="12"/>
        <end position="31"/>
    </location>
</feature>
<reference evidence="2 3" key="1">
    <citation type="journal article" date="2019" name="Nat. Microbiol.">
        <title>Mediterranean grassland soil C-N compound turnover is dependent on rainfall and depth, and is mediated by genomically divergent microorganisms.</title>
        <authorList>
            <person name="Diamond S."/>
            <person name="Andeer P.F."/>
            <person name="Li Z."/>
            <person name="Crits-Christoph A."/>
            <person name="Burstein D."/>
            <person name="Anantharaman K."/>
            <person name="Lane K.R."/>
            <person name="Thomas B.C."/>
            <person name="Pan C."/>
            <person name="Northen T.R."/>
            <person name="Banfield J.F."/>
        </authorList>
    </citation>
    <scope>NUCLEOTIDE SEQUENCE [LARGE SCALE GENOMIC DNA]</scope>
    <source>
        <strain evidence="2">WS_11</strain>
    </source>
</reference>
<proteinExistence type="predicted"/>
<keyword evidence="1" id="KW-0812">Transmembrane</keyword>
<organism evidence="2 3">
    <name type="scientific">Eiseniibacteriota bacterium</name>
    <dbReference type="NCBI Taxonomy" id="2212470"/>
    <lineage>
        <taxon>Bacteria</taxon>
        <taxon>Candidatus Eiseniibacteriota</taxon>
    </lineage>
</organism>
<dbReference type="Gene3D" id="1.25.40.10">
    <property type="entry name" value="Tetratricopeptide repeat domain"/>
    <property type="match status" value="1"/>
</dbReference>
<dbReference type="EMBL" id="VBPB01000397">
    <property type="protein sequence ID" value="TMQ68120.1"/>
    <property type="molecule type" value="Genomic_DNA"/>
</dbReference>
<name>A0A538TWV6_UNCEI</name>
<keyword evidence="1" id="KW-0472">Membrane</keyword>
<evidence type="ECO:0000256" key="1">
    <source>
        <dbReference type="SAM" id="Phobius"/>
    </source>
</evidence>
<comment type="caution">
    <text evidence="2">The sequence shown here is derived from an EMBL/GenBank/DDBJ whole genome shotgun (WGS) entry which is preliminary data.</text>
</comment>
<protein>
    <submittedName>
        <fullName evidence="2">Tetratricopeptide repeat protein</fullName>
    </submittedName>
</protein>